<feature type="compositionally biased region" description="Polar residues" evidence="1">
    <location>
        <begin position="396"/>
        <end position="405"/>
    </location>
</feature>
<dbReference type="PROSITE" id="PS50054">
    <property type="entry name" value="TYR_PHOSPHATASE_DUAL"/>
    <property type="match status" value="1"/>
</dbReference>
<feature type="compositionally biased region" description="Low complexity" evidence="1">
    <location>
        <begin position="469"/>
        <end position="479"/>
    </location>
</feature>
<dbReference type="EMBL" id="AUWU02000008">
    <property type="protein sequence ID" value="KAH0570153.1"/>
    <property type="molecule type" value="Genomic_DNA"/>
</dbReference>
<feature type="compositionally biased region" description="Polar residues" evidence="1">
    <location>
        <begin position="524"/>
        <end position="538"/>
    </location>
</feature>
<dbReference type="RefSeq" id="XP_067760926.1">
    <property type="nucleotide sequence ID" value="XM_067911904.1"/>
</dbReference>
<dbReference type="CDD" id="cd14498">
    <property type="entry name" value="DSP"/>
    <property type="match status" value="1"/>
</dbReference>
<keyword evidence="4" id="KW-1185">Reference proteome</keyword>
<gene>
    <name evidence="3" type="ORF">SS50377_28128</name>
</gene>
<dbReference type="OrthoDB" id="10252009at2759"/>
<organism evidence="3 4">
    <name type="scientific">Spironucleus salmonicida</name>
    <dbReference type="NCBI Taxonomy" id="348837"/>
    <lineage>
        <taxon>Eukaryota</taxon>
        <taxon>Metamonada</taxon>
        <taxon>Diplomonadida</taxon>
        <taxon>Hexamitidae</taxon>
        <taxon>Hexamitinae</taxon>
        <taxon>Spironucleus</taxon>
    </lineage>
</organism>
<name>A0A9P8LL49_9EUKA</name>
<evidence type="ECO:0000313" key="3">
    <source>
        <dbReference type="EMBL" id="KAH0570153.1"/>
    </source>
</evidence>
<evidence type="ECO:0000259" key="2">
    <source>
        <dbReference type="PROSITE" id="PS50054"/>
    </source>
</evidence>
<feature type="compositionally biased region" description="Low complexity" evidence="1">
    <location>
        <begin position="505"/>
        <end position="523"/>
    </location>
</feature>
<dbReference type="AlphaFoldDB" id="A0A9P8LL49"/>
<dbReference type="InterPro" id="IPR000340">
    <property type="entry name" value="Dual-sp_phosphatase_cat-dom"/>
</dbReference>
<dbReference type="GeneID" id="94302151"/>
<dbReference type="Gene3D" id="3.90.190.10">
    <property type="entry name" value="Protein tyrosine phosphatase superfamily"/>
    <property type="match status" value="1"/>
</dbReference>
<feature type="compositionally biased region" description="Polar residues" evidence="1">
    <location>
        <begin position="487"/>
        <end position="504"/>
    </location>
</feature>
<evidence type="ECO:0000256" key="1">
    <source>
        <dbReference type="SAM" id="MobiDB-lite"/>
    </source>
</evidence>
<dbReference type="PANTHER" id="PTHR46653">
    <property type="entry name" value="SPECIFICITY PROTEIN PHOSPHATASE, PUTATIVE-RELATED"/>
    <property type="match status" value="1"/>
</dbReference>
<dbReference type="Pfam" id="PF00782">
    <property type="entry name" value="DSPc"/>
    <property type="match status" value="1"/>
</dbReference>
<feature type="domain" description="Tyrosine-protein phosphatase" evidence="2">
    <location>
        <begin position="37"/>
        <end position="185"/>
    </location>
</feature>
<dbReference type="PANTHER" id="PTHR46653:SF1">
    <property type="entry name" value="SPECIFICITY PROTEIN PHOSPHATASE, PUTATIVE-RELATED"/>
    <property type="match status" value="1"/>
</dbReference>
<sequence length="544" mass="61792">MISLSELLYQLNIKQFFSTHSKIYMNYDYQPSDPPMFMANRVLDNVFVGSHYAADDEDFIFSNSISRVINSVAHQVPNRFQQLNIRYLSYQFDQAGSSQIFDSKDERITQIVRFINEAVEQDSCVLIHSQNGDSRSIILMAAYLIHRFHWPPHRALQFIATKRTCSKPHPNYVKQLHEFANRRRAKYGEFKDIFGNIRGLKLNFSEILHRNTFLNAIQSQDQPDLSLIQQSPIDALIRANIVQKQLKSNVSFRDGLQTAQIPSQYANFDQNGKPVNPNMCSQLFRPRTPSYQSNTQVRCLPVRLDTTLLPAVSFDLDIQNSHTRRPDGYLQATGPDCQGYAVCAIPVSILRKQNPLCRSKYDPNAVICSVADFETKLKQAVFGKQGQTQVVQQTKPQLPSQQRQQDFVEEFSAPPRATNPEPPINVQQRVQQQPRTSPAQGKAPSFSRIRPPTPPRVATQLGQAPPLYQQQQQSQVVSQTAKVVPQNRPTINYRPQTTTGQRPLQSTQNQYVQQQQQKSTSNSRPQSGSAVTSSSTANGGIRWK</sequence>
<accession>A0A9P8LL49</accession>
<feature type="compositionally biased region" description="Polar residues" evidence="1">
    <location>
        <begin position="425"/>
        <end position="439"/>
    </location>
</feature>
<evidence type="ECO:0000313" key="4">
    <source>
        <dbReference type="Proteomes" id="UP000018208"/>
    </source>
</evidence>
<feature type="compositionally biased region" description="Low complexity" evidence="1">
    <location>
        <begin position="384"/>
        <end position="395"/>
    </location>
</feature>
<feature type="region of interest" description="Disordered" evidence="1">
    <location>
        <begin position="384"/>
        <end position="544"/>
    </location>
</feature>
<comment type="caution">
    <text evidence="3">The sequence shown here is derived from an EMBL/GenBank/DDBJ whole genome shotgun (WGS) entry which is preliminary data.</text>
</comment>
<dbReference type="InterPro" id="IPR020422">
    <property type="entry name" value="TYR_PHOSPHATASE_DUAL_dom"/>
</dbReference>
<dbReference type="SMART" id="SM00195">
    <property type="entry name" value="DSPc"/>
    <property type="match status" value="1"/>
</dbReference>
<protein>
    <submittedName>
        <fullName evidence="3">Dual specificity phosphatase</fullName>
    </submittedName>
</protein>
<dbReference type="KEGG" id="ssao:94302151"/>
<proteinExistence type="predicted"/>
<dbReference type="Proteomes" id="UP000018208">
    <property type="component" value="Unassembled WGS sequence"/>
</dbReference>
<dbReference type="SUPFAM" id="SSF52799">
    <property type="entry name" value="(Phosphotyrosine protein) phosphatases II"/>
    <property type="match status" value="1"/>
</dbReference>
<dbReference type="InterPro" id="IPR029021">
    <property type="entry name" value="Prot-tyrosine_phosphatase-like"/>
</dbReference>
<reference evidence="3 4" key="1">
    <citation type="journal article" date="2014" name="PLoS Genet.">
        <title>The Genome of Spironucleus salmonicida Highlights a Fish Pathogen Adapted to Fluctuating Environments.</title>
        <authorList>
            <person name="Xu F."/>
            <person name="Jerlstrom-Hultqvist J."/>
            <person name="Einarsson E."/>
            <person name="Astvaldsson A."/>
            <person name="Svard S.G."/>
            <person name="Andersson J.O."/>
        </authorList>
    </citation>
    <scope>NUCLEOTIDE SEQUENCE [LARGE SCALE GENOMIC DNA]</scope>
    <source>
        <strain evidence="3 4">ATCC 50377</strain>
    </source>
</reference>